<dbReference type="InterPro" id="IPR001138">
    <property type="entry name" value="Zn2Cys6_DnaBD"/>
</dbReference>
<dbReference type="InterPro" id="IPR053157">
    <property type="entry name" value="Sterol_Uptake_Regulator"/>
</dbReference>
<dbReference type="Proteomes" id="UP000799779">
    <property type="component" value="Unassembled WGS sequence"/>
</dbReference>
<dbReference type="Pfam" id="PF00172">
    <property type="entry name" value="Zn_clus"/>
    <property type="match status" value="1"/>
</dbReference>
<accession>A0A6A5WJH7</accession>
<dbReference type="Gene3D" id="4.10.240.10">
    <property type="entry name" value="Zn(2)-C6 fungal-type DNA-binding domain"/>
    <property type="match status" value="1"/>
</dbReference>
<dbReference type="PANTHER" id="PTHR47784">
    <property type="entry name" value="STEROL UPTAKE CONTROL PROTEIN 2"/>
    <property type="match status" value="1"/>
</dbReference>
<proteinExistence type="predicted"/>
<dbReference type="PROSITE" id="PS50048">
    <property type="entry name" value="ZN2_CY6_FUNGAL_2"/>
    <property type="match status" value="1"/>
</dbReference>
<evidence type="ECO:0000313" key="5">
    <source>
        <dbReference type="Proteomes" id="UP000799779"/>
    </source>
</evidence>
<dbReference type="GO" id="GO:0001228">
    <property type="term" value="F:DNA-binding transcription activator activity, RNA polymerase II-specific"/>
    <property type="evidence" value="ECO:0007669"/>
    <property type="project" value="TreeGrafter"/>
</dbReference>
<dbReference type="SUPFAM" id="SSF57701">
    <property type="entry name" value="Zn2/Cys6 DNA-binding domain"/>
    <property type="match status" value="1"/>
</dbReference>
<dbReference type="SMART" id="SM00066">
    <property type="entry name" value="GAL4"/>
    <property type="match status" value="1"/>
</dbReference>
<dbReference type="PROSITE" id="PS00463">
    <property type="entry name" value="ZN2_CY6_FUNGAL_1"/>
    <property type="match status" value="1"/>
</dbReference>
<sequence>MNVEVNATLALTPVSPETPPTPASSGRVPKRKSHTKSRQGCFQCKRRHQKCNESHPRCANCTRLRVDCTWPTRSTDGFSPASNGPENHVPMLVGQRDSIIPDNSSSSSDLPIEDMRLLHHWVTKTSKSLPTTMSISGHSEEDHFIDLGFDHPFLLHCMLAVAAVHKALLDPTTNGRALLLRADAHVNKALTTYRTLLVHPTAETAVPMFLLSSTLVTYNLAAAQIEEPEDPISAVCHCFKLIQGVKVVIGPHWEQIKASKPFRMAAAPALDLDTPIRPEDGEFSEILQLQELTLDMASEDRNACTKAILDLHTYFMKTKKCAEEAGHAVIFVWPALLEDRFQNLMSSKNPVAVIILAHFAILMVRARTKWWVHNWPERIVRAAQELLQDVPELLKWLDLPLQMIKYHF</sequence>
<evidence type="ECO:0000313" key="4">
    <source>
        <dbReference type="EMBL" id="KAF1997816.1"/>
    </source>
</evidence>
<dbReference type="PANTHER" id="PTHR47784:SF4">
    <property type="entry name" value="ZN(II)2CYS6 TRANSCRIPTION FACTOR (EUROFUNG)"/>
    <property type="match status" value="1"/>
</dbReference>
<evidence type="ECO:0000256" key="2">
    <source>
        <dbReference type="SAM" id="MobiDB-lite"/>
    </source>
</evidence>
<feature type="region of interest" description="Disordered" evidence="2">
    <location>
        <begin position="1"/>
        <end position="39"/>
    </location>
</feature>
<keyword evidence="5" id="KW-1185">Reference proteome</keyword>
<dbReference type="CDD" id="cd00067">
    <property type="entry name" value="GAL4"/>
    <property type="match status" value="1"/>
</dbReference>
<dbReference type="InterPro" id="IPR036864">
    <property type="entry name" value="Zn2-C6_fun-type_DNA-bd_sf"/>
</dbReference>
<dbReference type="AlphaFoldDB" id="A0A6A5WJH7"/>
<reference evidence="4" key="1">
    <citation type="journal article" date="2020" name="Stud. Mycol.">
        <title>101 Dothideomycetes genomes: a test case for predicting lifestyles and emergence of pathogens.</title>
        <authorList>
            <person name="Haridas S."/>
            <person name="Albert R."/>
            <person name="Binder M."/>
            <person name="Bloem J."/>
            <person name="Labutti K."/>
            <person name="Salamov A."/>
            <person name="Andreopoulos B."/>
            <person name="Baker S."/>
            <person name="Barry K."/>
            <person name="Bills G."/>
            <person name="Bluhm B."/>
            <person name="Cannon C."/>
            <person name="Castanera R."/>
            <person name="Culley D."/>
            <person name="Daum C."/>
            <person name="Ezra D."/>
            <person name="Gonzalez J."/>
            <person name="Henrissat B."/>
            <person name="Kuo A."/>
            <person name="Liang C."/>
            <person name="Lipzen A."/>
            <person name="Lutzoni F."/>
            <person name="Magnuson J."/>
            <person name="Mondo S."/>
            <person name="Nolan M."/>
            <person name="Ohm R."/>
            <person name="Pangilinan J."/>
            <person name="Park H.-J."/>
            <person name="Ramirez L."/>
            <person name="Alfaro M."/>
            <person name="Sun H."/>
            <person name="Tritt A."/>
            <person name="Yoshinaga Y."/>
            <person name="Zwiers L.-H."/>
            <person name="Turgeon B."/>
            <person name="Goodwin S."/>
            <person name="Spatafora J."/>
            <person name="Crous P."/>
            <person name="Grigoriev I."/>
        </authorList>
    </citation>
    <scope>NUCLEOTIDE SEQUENCE</scope>
    <source>
        <strain evidence="4">CBS 123094</strain>
    </source>
</reference>
<dbReference type="GO" id="GO:0008270">
    <property type="term" value="F:zinc ion binding"/>
    <property type="evidence" value="ECO:0007669"/>
    <property type="project" value="InterPro"/>
</dbReference>
<feature type="domain" description="Zn(2)-C6 fungal-type" evidence="3">
    <location>
        <begin position="40"/>
        <end position="70"/>
    </location>
</feature>
<organism evidence="4 5">
    <name type="scientific">Amniculicola lignicola CBS 123094</name>
    <dbReference type="NCBI Taxonomy" id="1392246"/>
    <lineage>
        <taxon>Eukaryota</taxon>
        <taxon>Fungi</taxon>
        <taxon>Dikarya</taxon>
        <taxon>Ascomycota</taxon>
        <taxon>Pezizomycotina</taxon>
        <taxon>Dothideomycetes</taxon>
        <taxon>Pleosporomycetidae</taxon>
        <taxon>Pleosporales</taxon>
        <taxon>Amniculicolaceae</taxon>
        <taxon>Amniculicola</taxon>
    </lineage>
</organism>
<dbReference type="EMBL" id="ML977609">
    <property type="protein sequence ID" value="KAF1997816.1"/>
    <property type="molecule type" value="Genomic_DNA"/>
</dbReference>
<keyword evidence="1" id="KW-0539">Nucleus</keyword>
<evidence type="ECO:0000259" key="3">
    <source>
        <dbReference type="PROSITE" id="PS50048"/>
    </source>
</evidence>
<feature type="compositionally biased region" description="Basic residues" evidence="2">
    <location>
        <begin position="28"/>
        <end position="37"/>
    </location>
</feature>
<gene>
    <name evidence="4" type="ORF">P154DRAFT_272340</name>
</gene>
<name>A0A6A5WJH7_9PLEO</name>
<dbReference type="OrthoDB" id="4937900at2759"/>
<evidence type="ECO:0000256" key="1">
    <source>
        <dbReference type="ARBA" id="ARBA00023242"/>
    </source>
</evidence>
<protein>
    <recommendedName>
        <fullName evidence="3">Zn(2)-C6 fungal-type domain-containing protein</fullName>
    </recommendedName>
</protein>